<dbReference type="InterPro" id="IPR020846">
    <property type="entry name" value="MFS_dom"/>
</dbReference>
<organism evidence="8 9">
    <name type="scientific">Pseudobdellovibrio exovorus JSS</name>
    <dbReference type="NCBI Taxonomy" id="1184267"/>
    <lineage>
        <taxon>Bacteria</taxon>
        <taxon>Pseudomonadati</taxon>
        <taxon>Bdellovibrionota</taxon>
        <taxon>Bdellovibrionia</taxon>
        <taxon>Bdellovibrionales</taxon>
        <taxon>Pseudobdellovibrionaceae</taxon>
        <taxon>Pseudobdellovibrio</taxon>
    </lineage>
</organism>
<feature type="transmembrane region" description="Helical" evidence="6">
    <location>
        <begin position="175"/>
        <end position="192"/>
    </location>
</feature>
<dbReference type="InterPro" id="IPR001958">
    <property type="entry name" value="Tet-R_TetA/multi-R_MdtG-like"/>
</dbReference>
<dbReference type="Pfam" id="PF07690">
    <property type="entry name" value="MFS_1"/>
    <property type="match status" value="1"/>
</dbReference>
<dbReference type="PANTHER" id="PTHR23504">
    <property type="entry name" value="MAJOR FACILITATOR SUPERFAMILY DOMAIN-CONTAINING PROTEIN 10"/>
    <property type="match status" value="1"/>
</dbReference>
<reference evidence="8 9" key="1">
    <citation type="journal article" date="2013" name="ISME J.">
        <title>By their genes ye shall know them: genomic signatures of predatory bacteria.</title>
        <authorList>
            <person name="Pasternak Z."/>
            <person name="Pietrokovski S."/>
            <person name="Rotem O."/>
            <person name="Gophna U."/>
            <person name="Lurie-Weinberger M.N."/>
            <person name="Jurkevitch E."/>
        </authorList>
    </citation>
    <scope>NUCLEOTIDE SEQUENCE [LARGE SCALE GENOMIC DNA]</scope>
    <source>
        <strain evidence="8 9">JSS</strain>
    </source>
</reference>
<dbReference type="GO" id="GO:0016020">
    <property type="term" value="C:membrane"/>
    <property type="evidence" value="ECO:0007669"/>
    <property type="project" value="UniProtKB-SubCell"/>
</dbReference>
<feature type="transmembrane region" description="Helical" evidence="6">
    <location>
        <begin position="224"/>
        <end position="245"/>
    </location>
</feature>
<evidence type="ECO:0000256" key="2">
    <source>
        <dbReference type="ARBA" id="ARBA00022448"/>
    </source>
</evidence>
<feature type="transmembrane region" description="Helical" evidence="6">
    <location>
        <begin position="380"/>
        <end position="399"/>
    </location>
</feature>
<evidence type="ECO:0000313" key="8">
    <source>
        <dbReference type="EMBL" id="AGH94744.1"/>
    </source>
</evidence>
<dbReference type="PRINTS" id="PR01035">
    <property type="entry name" value="TCRTETA"/>
</dbReference>
<feature type="transmembrane region" description="Helical" evidence="6">
    <location>
        <begin position="133"/>
        <end position="155"/>
    </location>
</feature>
<evidence type="ECO:0000256" key="6">
    <source>
        <dbReference type="SAM" id="Phobius"/>
    </source>
</evidence>
<feature type="transmembrane region" description="Helical" evidence="6">
    <location>
        <begin position="41"/>
        <end position="64"/>
    </location>
</feature>
<dbReference type="EMBL" id="CP003537">
    <property type="protein sequence ID" value="AGH94744.1"/>
    <property type="molecule type" value="Genomic_DNA"/>
</dbReference>
<proteinExistence type="predicted"/>
<dbReference type="RefSeq" id="WP_015469234.1">
    <property type="nucleotide sequence ID" value="NC_020813.1"/>
</dbReference>
<dbReference type="InterPro" id="IPR036259">
    <property type="entry name" value="MFS_trans_sf"/>
</dbReference>
<keyword evidence="4 6" id="KW-1133">Transmembrane helix</keyword>
<evidence type="ECO:0000259" key="7">
    <source>
        <dbReference type="PROSITE" id="PS50850"/>
    </source>
</evidence>
<comment type="subcellular location">
    <subcellularLocation>
        <location evidence="1">Membrane</location>
        <topology evidence="1">Multi-pass membrane protein</topology>
    </subcellularLocation>
</comment>
<dbReference type="KEGG" id="bex:A11Q_524"/>
<dbReference type="PANTHER" id="PTHR23504:SF15">
    <property type="entry name" value="MAJOR FACILITATOR SUPERFAMILY (MFS) PROFILE DOMAIN-CONTAINING PROTEIN"/>
    <property type="match status" value="1"/>
</dbReference>
<feature type="transmembrane region" description="Helical" evidence="6">
    <location>
        <begin position="318"/>
        <end position="338"/>
    </location>
</feature>
<feature type="domain" description="Major facilitator superfamily (MFS) profile" evidence="7">
    <location>
        <begin position="10"/>
        <end position="400"/>
    </location>
</feature>
<feature type="transmembrane region" description="Helical" evidence="6">
    <location>
        <begin position="76"/>
        <end position="94"/>
    </location>
</feature>
<dbReference type="eggNOG" id="COG2814">
    <property type="taxonomic scope" value="Bacteria"/>
</dbReference>
<dbReference type="PROSITE" id="PS50850">
    <property type="entry name" value="MFS"/>
    <property type="match status" value="1"/>
</dbReference>
<sequence>MSTIADNKRPLAIIFLTVFIYLLGFGIVIPIMPILSTQMGATALQTGLLLSAYSLMQFIFSPFWGRLSDKYGRRPILLICLGGEVFAYLLFAQARTLEMLFVARLLSGFFGASISTASAYISDITPPQERSRGMALIGAAFGLGFLFGPAIGGLLTVWAEHISTDAFFRTSFSSYWVSGLCLITFLFALKFLKETRDLSKVKQETRNRFQLIAKFFKVPTIGPLILVFFLASLAMSTMEATLVLYMKDKFNWGLKEVSFGFAYIGVMLIVTQGFLVRRLIPKIGEKQVLRLGLISMTLGLGGIAFANSIFAMAITQTLLALGLGLVNPSTLGAISLLADKDEQGTVLGTTQGMSSLGRIIGPAIGGALFGAWSIESPFLLSGSMTLVALFIVFLIFHSIPNAGQKTKTSSTDEAQHA</sequence>
<gene>
    <name evidence="8" type="ORF">A11Q_524</name>
</gene>
<protein>
    <submittedName>
        <fullName evidence="8">Multidrug resistance protein</fullName>
    </submittedName>
</protein>
<dbReference type="AlphaFoldDB" id="M4VNQ4"/>
<dbReference type="GO" id="GO:0022857">
    <property type="term" value="F:transmembrane transporter activity"/>
    <property type="evidence" value="ECO:0007669"/>
    <property type="project" value="InterPro"/>
</dbReference>
<feature type="transmembrane region" description="Helical" evidence="6">
    <location>
        <begin position="100"/>
        <end position="121"/>
    </location>
</feature>
<feature type="transmembrane region" description="Helical" evidence="6">
    <location>
        <begin position="359"/>
        <end position="374"/>
    </location>
</feature>
<dbReference type="PATRIC" id="fig|1184267.3.peg.535"/>
<evidence type="ECO:0000313" key="9">
    <source>
        <dbReference type="Proteomes" id="UP000012040"/>
    </source>
</evidence>
<evidence type="ECO:0000256" key="1">
    <source>
        <dbReference type="ARBA" id="ARBA00004141"/>
    </source>
</evidence>
<evidence type="ECO:0000256" key="4">
    <source>
        <dbReference type="ARBA" id="ARBA00022989"/>
    </source>
</evidence>
<dbReference type="Proteomes" id="UP000012040">
    <property type="component" value="Chromosome"/>
</dbReference>
<dbReference type="OrthoDB" id="5293387at2"/>
<accession>M4VNQ4</accession>
<feature type="transmembrane region" description="Helical" evidence="6">
    <location>
        <begin position="288"/>
        <end position="312"/>
    </location>
</feature>
<dbReference type="STRING" id="1184267.A11Q_524"/>
<dbReference type="Gene3D" id="1.20.1250.20">
    <property type="entry name" value="MFS general substrate transporter like domains"/>
    <property type="match status" value="1"/>
</dbReference>
<dbReference type="InterPro" id="IPR011701">
    <property type="entry name" value="MFS"/>
</dbReference>
<keyword evidence="2" id="KW-0813">Transport</keyword>
<evidence type="ECO:0000256" key="5">
    <source>
        <dbReference type="ARBA" id="ARBA00023136"/>
    </source>
</evidence>
<feature type="transmembrane region" description="Helical" evidence="6">
    <location>
        <begin position="257"/>
        <end position="276"/>
    </location>
</feature>
<keyword evidence="9" id="KW-1185">Reference proteome</keyword>
<name>M4VNQ4_9BACT</name>
<dbReference type="SUPFAM" id="SSF103473">
    <property type="entry name" value="MFS general substrate transporter"/>
    <property type="match status" value="1"/>
</dbReference>
<feature type="transmembrane region" description="Helical" evidence="6">
    <location>
        <begin position="12"/>
        <end position="35"/>
    </location>
</feature>
<keyword evidence="5 6" id="KW-0472">Membrane</keyword>
<evidence type="ECO:0000256" key="3">
    <source>
        <dbReference type="ARBA" id="ARBA00022692"/>
    </source>
</evidence>
<keyword evidence="3 6" id="KW-0812">Transmembrane</keyword>
<dbReference type="HOGENOM" id="CLU_001265_10_11_7"/>